<feature type="transmembrane region" description="Helical" evidence="9">
    <location>
        <begin position="36"/>
        <end position="53"/>
    </location>
</feature>
<comment type="caution">
    <text evidence="11">The sequence shown here is derived from an EMBL/GenBank/DDBJ whole genome shotgun (WGS) entry which is preliminary data.</text>
</comment>
<dbReference type="InterPro" id="IPR052180">
    <property type="entry name" value="NhaC_Na-H+_Antiporter"/>
</dbReference>
<evidence type="ECO:0000256" key="4">
    <source>
        <dbReference type="ARBA" id="ARBA00022475"/>
    </source>
</evidence>
<proteinExistence type="inferred from homology"/>
<dbReference type="NCBIfam" id="TIGR00931">
    <property type="entry name" value="antiport_nhaC"/>
    <property type="match status" value="1"/>
</dbReference>
<dbReference type="Proteomes" id="UP000196594">
    <property type="component" value="Unassembled WGS sequence"/>
</dbReference>
<dbReference type="PANTHER" id="PTHR33451">
    <property type="entry name" value="MALATE-2H(+)/NA(+)-LACTATE ANTIPORTER"/>
    <property type="match status" value="1"/>
</dbReference>
<dbReference type="Pfam" id="PF03553">
    <property type="entry name" value="Na_H_antiporter"/>
    <property type="match status" value="1"/>
</dbReference>
<protein>
    <submittedName>
        <fullName evidence="11">Na+/H+ antiporter NhaC</fullName>
    </submittedName>
</protein>
<feature type="transmembrane region" description="Helical" evidence="9">
    <location>
        <begin position="430"/>
        <end position="452"/>
    </location>
</feature>
<evidence type="ECO:0000256" key="5">
    <source>
        <dbReference type="ARBA" id="ARBA00022692"/>
    </source>
</evidence>
<evidence type="ECO:0000259" key="10">
    <source>
        <dbReference type="Pfam" id="PF03553"/>
    </source>
</evidence>
<name>A0ABX3ZFK9_9BACL</name>
<comment type="subcellular location">
    <subcellularLocation>
        <location evidence="1">Cell membrane</location>
        <topology evidence="1">Multi-pass membrane protein</topology>
    </subcellularLocation>
</comment>
<feature type="transmembrane region" description="Helical" evidence="9">
    <location>
        <begin position="125"/>
        <end position="143"/>
    </location>
</feature>
<evidence type="ECO:0000256" key="6">
    <source>
        <dbReference type="ARBA" id="ARBA00022989"/>
    </source>
</evidence>
<comment type="similarity">
    <text evidence="8">Belongs to the NhaC Na(+)/H(+) (TC 2.A.35) antiporter family.</text>
</comment>
<evidence type="ECO:0000256" key="7">
    <source>
        <dbReference type="ARBA" id="ARBA00023136"/>
    </source>
</evidence>
<evidence type="ECO:0000256" key="2">
    <source>
        <dbReference type="ARBA" id="ARBA00022448"/>
    </source>
</evidence>
<evidence type="ECO:0000256" key="1">
    <source>
        <dbReference type="ARBA" id="ARBA00004651"/>
    </source>
</evidence>
<dbReference type="PANTHER" id="PTHR33451:SF6">
    <property type="entry name" value="NA(+)_H(+) ANTIPORTER NHAC"/>
    <property type="match status" value="1"/>
</dbReference>
<feature type="transmembrane region" description="Helical" evidence="9">
    <location>
        <begin position="12"/>
        <end position="30"/>
    </location>
</feature>
<reference evidence="11 12" key="1">
    <citation type="journal article" date="2017" name="Int. J. Syst. Evol. Microbiol.">
        <title>Solibacillus kalamii sp. nov., isolated from a high-efficiency particulate arrestance filter system used in the International Space Station.</title>
        <authorList>
            <person name="Checinska Sielaff A."/>
            <person name="Kumar R.M."/>
            <person name="Pal D."/>
            <person name="Mayilraj S."/>
            <person name="Venkateswaran K."/>
        </authorList>
    </citation>
    <scope>NUCLEOTIDE SEQUENCE [LARGE SCALE GENOMIC DNA]</scope>
    <source>
        <strain evidence="11 12">ISSFR-015</strain>
    </source>
</reference>
<feature type="transmembrane region" description="Helical" evidence="9">
    <location>
        <begin position="65"/>
        <end position="91"/>
    </location>
</feature>
<sequence>MNAKQHVKPHFFEALILILFIIALISYSIMKLGSVPHIPILIAIIVLIMYGVLRKVPYRVMEQSMIASVSTSIGAVFIFLLIGVLISSWLISGTIPTLLYIGLSIISASFFYAVVFLITSIIGTAIGSSLTTVATVGVAMLGVASSIDASLAITAGAIVSGAFFGDKMSPLSDTTNLAATVAGIDLFTHIRNMMYTTIPAFIISLIVYAWISPKSHHMDTELITSFKETLLATNLIHWYAIIPLVVLIVCTIFKMPSIATLTISAISGIVLSYFHSSIPLNELFGILYNGYSMETGVEAIDSLLSRGGMNSMLFTIILIVLSLSMGGLLFTLGIIQTLLQALQNQLKSVGSVITGTAFTAIGINVTIGEQYLSLLLTGEAFKEKFKAVHLHPKNLARTIEDAGTVINPLVPWSVCGLFIASTLNISVIDYLPFAFFCLLSPVITILFGWLNITITKISNY</sequence>
<feature type="transmembrane region" description="Helical" evidence="9">
    <location>
        <begin position="346"/>
        <end position="367"/>
    </location>
</feature>
<organism evidence="11 12">
    <name type="scientific">Solibacillus kalamii</name>
    <dbReference type="NCBI Taxonomy" id="1748298"/>
    <lineage>
        <taxon>Bacteria</taxon>
        <taxon>Bacillati</taxon>
        <taxon>Bacillota</taxon>
        <taxon>Bacilli</taxon>
        <taxon>Bacillales</taxon>
        <taxon>Caryophanaceae</taxon>
        <taxon>Solibacillus</taxon>
    </lineage>
</organism>
<feature type="transmembrane region" description="Helical" evidence="9">
    <location>
        <begin position="97"/>
        <end position="118"/>
    </location>
</feature>
<gene>
    <name evidence="11" type="ORF">CBM15_14280</name>
</gene>
<dbReference type="RefSeq" id="WP_087618037.1">
    <property type="nucleotide sequence ID" value="NZ_JAFBEY010000015.1"/>
</dbReference>
<keyword evidence="5 9" id="KW-0812">Transmembrane</keyword>
<keyword evidence="4" id="KW-1003">Cell membrane</keyword>
<feature type="domain" description="Na+/H+ antiporter NhaC-like C-terminal" evidence="10">
    <location>
        <begin position="161"/>
        <end position="451"/>
    </location>
</feature>
<feature type="transmembrane region" description="Helical" evidence="9">
    <location>
        <begin position="231"/>
        <end position="253"/>
    </location>
</feature>
<dbReference type="InterPro" id="IPR004770">
    <property type="entry name" value="Na/H_antiport_NhaC"/>
</dbReference>
<feature type="transmembrane region" description="Helical" evidence="9">
    <location>
        <begin position="258"/>
        <end position="275"/>
    </location>
</feature>
<keyword evidence="2" id="KW-0813">Transport</keyword>
<feature type="transmembrane region" description="Helical" evidence="9">
    <location>
        <begin position="193"/>
        <end position="211"/>
    </location>
</feature>
<keyword evidence="7 9" id="KW-0472">Membrane</keyword>
<keyword evidence="6 9" id="KW-1133">Transmembrane helix</keyword>
<keyword evidence="3" id="KW-0050">Antiport</keyword>
<evidence type="ECO:0000256" key="8">
    <source>
        <dbReference type="ARBA" id="ARBA00038435"/>
    </source>
</evidence>
<evidence type="ECO:0000313" key="12">
    <source>
        <dbReference type="Proteomes" id="UP000196594"/>
    </source>
</evidence>
<dbReference type="InterPro" id="IPR018461">
    <property type="entry name" value="Na/H_Antiport_NhaC-like_C"/>
</dbReference>
<dbReference type="EMBL" id="NHNT01000010">
    <property type="protein sequence ID" value="OUZ38247.1"/>
    <property type="molecule type" value="Genomic_DNA"/>
</dbReference>
<feature type="transmembrane region" description="Helical" evidence="9">
    <location>
        <begin position="312"/>
        <end position="334"/>
    </location>
</feature>
<accession>A0ABX3ZFK9</accession>
<keyword evidence="12" id="KW-1185">Reference proteome</keyword>
<evidence type="ECO:0000256" key="9">
    <source>
        <dbReference type="SAM" id="Phobius"/>
    </source>
</evidence>
<evidence type="ECO:0000256" key="3">
    <source>
        <dbReference type="ARBA" id="ARBA00022449"/>
    </source>
</evidence>
<feature type="transmembrane region" description="Helical" evidence="9">
    <location>
        <begin position="149"/>
        <end position="165"/>
    </location>
</feature>
<evidence type="ECO:0000313" key="11">
    <source>
        <dbReference type="EMBL" id="OUZ38247.1"/>
    </source>
</evidence>